<accession>A0ABX7TJU7</accession>
<organism evidence="1 2">
    <name type="scientific">Streptomyces cyanogenus</name>
    <dbReference type="NCBI Taxonomy" id="80860"/>
    <lineage>
        <taxon>Bacteria</taxon>
        <taxon>Bacillati</taxon>
        <taxon>Actinomycetota</taxon>
        <taxon>Actinomycetes</taxon>
        <taxon>Kitasatosporales</taxon>
        <taxon>Streptomycetaceae</taxon>
        <taxon>Streptomyces</taxon>
    </lineage>
</organism>
<sequence length="99" mass="10872">MAEKTAPTEAEVSQKLMDFIRDNFLSGDPNGELQKTTPLLEWGVLDSLKVAMLLNFLRGELGVTVPFEKMSGGNFKDINRISALVCELLEARSPAVTTD</sequence>
<dbReference type="Proteomes" id="UP000663908">
    <property type="component" value="Chromosome"/>
</dbReference>
<name>A0ABX7TJU7_STRCY</name>
<reference evidence="1 2" key="1">
    <citation type="submission" date="2021-03" db="EMBL/GenBank/DDBJ databases">
        <title>Complete genome sequence of Streptomyces cyanogenus S136, producer of anticancer angucycline landomycin A.</title>
        <authorList>
            <person name="Hrab P."/>
            <person name="Ruckert C."/>
            <person name="Busche T."/>
            <person name="Ostash I."/>
            <person name="Kalinowski J."/>
            <person name="Fedorenko V."/>
            <person name="Yushchuk O."/>
            <person name="Ostash B."/>
        </authorList>
    </citation>
    <scope>NUCLEOTIDE SEQUENCE [LARGE SCALE GENOMIC DNA]</scope>
    <source>
        <strain evidence="1 2">S136</strain>
    </source>
</reference>
<dbReference type="RefSeq" id="WP_208030621.1">
    <property type="nucleotide sequence ID" value="NZ_CP071839.1"/>
</dbReference>
<gene>
    <name evidence="1" type="ORF">S1361_04955</name>
</gene>
<keyword evidence="2" id="KW-1185">Reference proteome</keyword>
<dbReference type="EMBL" id="CP071839">
    <property type="protein sequence ID" value="QTD96687.1"/>
    <property type="molecule type" value="Genomic_DNA"/>
</dbReference>
<evidence type="ECO:0008006" key="3">
    <source>
        <dbReference type="Google" id="ProtNLM"/>
    </source>
</evidence>
<evidence type="ECO:0000313" key="2">
    <source>
        <dbReference type="Proteomes" id="UP000663908"/>
    </source>
</evidence>
<evidence type="ECO:0000313" key="1">
    <source>
        <dbReference type="EMBL" id="QTD96687.1"/>
    </source>
</evidence>
<proteinExistence type="predicted"/>
<dbReference type="InterPro" id="IPR036736">
    <property type="entry name" value="ACP-like_sf"/>
</dbReference>
<dbReference type="SUPFAM" id="SSF47336">
    <property type="entry name" value="ACP-like"/>
    <property type="match status" value="1"/>
</dbReference>
<protein>
    <recommendedName>
        <fullName evidence="3">Carrier domain-containing protein</fullName>
    </recommendedName>
</protein>
<dbReference type="Gene3D" id="1.10.1200.10">
    <property type="entry name" value="ACP-like"/>
    <property type="match status" value="1"/>
</dbReference>